<reference evidence="9" key="1">
    <citation type="journal article" date="2016" name="Proc. Natl. Acad. Sci. U.S.A.">
        <title>Comparative genomics of biotechnologically important yeasts.</title>
        <authorList>
            <person name="Riley R."/>
            <person name="Haridas S."/>
            <person name="Wolfe K.H."/>
            <person name="Lopes M.R."/>
            <person name="Hittinger C.T."/>
            <person name="Goeker M."/>
            <person name="Salamov A.A."/>
            <person name="Wisecaver J.H."/>
            <person name="Long T.M."/>
            <person name="Calvey C.H."/>
            <person name="Aerts A.L."/>
            <person name="Barry K.W."/>
            <person name="Choi C."/>
            <person name="Clum A."/>
            <person name="Coughlan A.Y."/>
            <person name="Deshpande S."/>
            <person name="Douglass A.P."/>
            <person name="Hanson S.J."/>
            <person name="Klenk H.-P."/>
            <person name="LaButti K.M."/>
            <person name="Lapidus A."/>
            <person name="Lindquist E.A."/>
            <person name="Lipzen A.M."/>
            <person name="Meier-Kolthoff J.P."/>
            <person name="Ohm R.A."/>
            <person name="Otillar R.P."/>
            <person name="Pangilinan J.L."/>
            <person name="Peng Y."/>
            <person name="Rokas A."/>
            <person name="Rosa C.A."/>
            <person name="Scheuner C."/>
            <person name="Sibirny A.A."/>
            <person name="Slot J.C."/>
            <person name="Stielow J.B."/>
            <person name="Sun H."/>
            <person name="Kurtzman C.P."/>
            <person name="Blackwell M."/>
            <person name="Grigoriev I.V."/>
            <person name="Jeffries T.W."/>
        </authorList>
    </citation>
    <scope>NUCLEOTIDE SEQUENCE [LARGE SCALE GENOMIC DNA]</scope>
    <source>
        <strain evidence="9">NRRL Y-1626</strain>
    </source>
</reference>
<dbReference type="InterPro" id="IPR016189">
    <property type="entry name" value="Transl_init_fac_IF2/IF5_N"/>
</dbReference>
<dbReference type="PANTHER" id="PTHR23001:SF7">
    <property type="entry name" value="EUKARYOTIC TRANSLATION INITIATION FACTOR 5"/>
    <property type="match status" value="1"/>
</dbReference>
<organism evidence="8 9">
    <name type="scientific">Hanseniaspora valbyensis NRRL Y-1626</name>
    <dbReference type="NCBI Taxonomy" id="766949"/>
    <lineage>
        <taxon>Eukaryota</taxon>
        <taxon>Fungi</taxon>
        <taxon>Dikarya</taxon>
        <taxon>Ascomycota</taxon>
        <taxon>Saccharomycotina</taxon>
        <taxon>Saccharomycetes</taxon>
        <taxon>Saccharomycodales</taxon>
        <taxon>Saccharomycodaceae</taxon>
        <taxon>Hanseniaspora</taxon>
    </lineage>
</organism>
<accession>A0A1B7TK95</accession>
<evidence type="ECO:0000256" key="6">
    <source>
        <dbReference type="SAM" id="MobiDB-lite"/>
    </source>
</evidence>
<dbReference type="Pfam" id="PF02020">
    <property type="entry name" value="W2"/>
    <property type="match status" value="1"/>
</dbReference>
<keyword evidence="4" id="KW-0648">Protein biosynthesis</keyword>
<dbReference type="Pfam" id="PF01873">
    <property type="entry name" value="eIF-5_eIF-2B"/>
    <property type="match status" value="1"/>
</dbReference>
<dbReference type="Proteomes" id="UP000092321">
    <property type="component" value="Unassembled WGS sequence"/>
</dbReference>
<keyword evidence="2" id="KW-0396">Initiation factor</keyword>
<proteinExistence type="inferred from homology"/>
<dbReference type="OrthoDB" id="10250831at2759"/>
<name>A0A1B7TK95_9ASCO</name>
<dbReference type="InterPro" id="IPR016024">
    <property type="entry name" value="ARM-type_fold"/>
</dbReference>
<dbReference type="GO" id="GO:0071074">
    <property type="term" value="F:eukaryotic initiation factor eIF2 binding"/>
    <property type="evidence" value="ECO:0007669"/>
    <property type="project" value="TreeGrafter"/>
</dbReference>
<dbReference type="Gene3D" id="2.20.25.350">
    <property type="match status" value="1"/>
</dbReference>
<dbReference type="AlphaFoldDB" id="A0A1B7TK95"/>
<dbReference type="GO" id="GO:0005525">
    <property type="term" value="F:GTP binding"/>
    <property type="evidence" value="ECO:0007669"/>
    <property type="project" value="UniProtKB-KW"/>
</dbReference>
<gene>
    <name evidence="8" type="ORF">HANVADRAFT_51056</name>
</gene>
<dbReference type="GO" id="GO:0005092">
    <property type="term" value="F:GDP-dissociation inhibitor activity"/>
    <property type="evidence" value="ECO:0007669"/>
    <property type="project" value="TreeGrafter"/>
</dbReference>
<evidence type="ECO:0000256" key="1">
    <source>
        <dbReference type="ARBA" id="ARBA00010397"/>
    </source>
</evidence>
<protein>
    <recommendedName>
        <fullName evidence="7">W2 domain-containing protein</fullName>
    </recommendedName>
</protein>
<dbReference type="Gene3D" id="3.30.30.170">
    <property type="match status" value="1"/>
</dbReference>
<evidence type="ECO:0000259" key="7">
    <source>
        <dbReference type="PROSITE" id="PS51363"/>
    </source>
</evidence>
<feature type="domain" description="W2" evidence="7">
    <location>
        <begin position="252"/>
        <end position="425"/>
    </location>
</feature>
<dbReference type="SMART" id="SM00515">
    <property type="entry name" value="eIF5C"/>
    <property type="match status" value="1"/>
</dbReference>
<dbReference type="GO" id="GO:0003743">
    <property type="term" value="F:translation initiation factor activity"/>
    <property type="evidence" value="ECO:0007669"/>
    <property type="project" value="UniProtKB-KW"/>
</dbReference>
<evidence type="ECO:0000313" key="9">
    <source>
        <dbReference type="Proteomes" id="UP000092321"/>
    </source>
</evidence>
<feature type="compositionally biased region" description="Acidic residues" evidence="6">
    <location>
        <begin position="203"/>
        <end position="219"/>
    </location>
</feature>
<feature type="region of interest" description="Disordered" evidence="6">
    <location>
        <begin position="163"/>
        <end position="219"/>
    </location>
</feature>
<evidence type="ECO:0000256" key="3">
    <source>
        <dbReference type="ARBA" id="ARBA00022741"/>
    </source>
</evidence>
<comment type="caution">
    <text evidence="8">The sequence shown here is derived from an EMBL/GenBank/DDBJ whole genome shotgun (WGS) entry which is preliminary data.</text>
</comment>
<keyword evidence="9" id="KW-1185">Reference proteome</keyword>
<dbReference type="SMART" id="SM00653">
    <property type="entry name" value="eIF2B_5"/>
    <property type="match status" value="1"/>
</dbReference>
<evidence type="ECO:0000256" key="4">
    <source>
        <dbReference type="ARBA" id="ARBA00022917"/>
    </source>
</evidence>
<evidence type="ECO:0000256" key="5">
    <source>
        <dbReference type="ARBA" id="ARBA00023134"/>
    </source>
</evidence>
<dbReference type="InterPro" id="IPR003307">
    <property type="entry name" value="W2_domain"/>
</dbReference>
<dbReference type="PANTHER" id="PTHR23001">
    <property type="entry name" value="EUKARYOTIC TRANSLATION INITIATION FACTOR"/>
    <property type="match status" value="1"/>
</dbReference>
<evidence type="ECO:0000313" key="8">
    <source>
        <dbReference type="EMBL" id="OBA29128.1"/>
    </source>
</evidence>
<keyword evidence="3" id="KW-0547">Nucleotide-binding</keyword>
<comment type="similarity">
    <text evidence="1">Belongs to the eIF-2-beta/eIF-5 family.</text>
</comment>
<dbReference type="SUPFAM" id="SSF48371">
    <property type="entry name" value="ARM repeat"/>
    <property type="match status" value="1"/>
</dbReference>
<dbReference type="InterPro" id="IPR002735">
    <property type="entry name" value="Transl_init_fac_IF2/IF5_dom"/>
</dbReference>
<dbReference type="PROSITE" id="PS51363">
    <property type="entry name" value="W2"/>
    <property type="match status" value="1"/>
</dbReference>
<dbReference type="Gene3D" id="1.25.40.180">
    <property type="match status" value="1"/>
</dbReference>
<keyword evidence="5" id="KW-0342">GTP-binding</keyword>
<dbReference type="FunFam" id="3.30.30.170:FF:000002">
    <property type="entry name" value="Eukaryotic translation initiation factor 5"/>
    <property type="match status" value="1"/>
</dbReference>
<sequence length="425" mass="48110">MSLNINRANKDPFYRYKMPAITAKTEGKGNGIKTNITNLLDVSRAINRPNEHVLKFFGFELGAQTKLDYKTDKYLINGVHDPNKLQNCLDIYIKKYVLCGSCMNPETTFKFEGNGASSKKVGEILKDCKACGKLTPVLMGDKLSAYIWKNQDEYLNLMANNGNGDDDDKGGKKHRRAAATASENIQGGGKTISDLANQHGENGEGEDNSEEEEEGLTIDDEQLEKDLQNLKTTELEDVDNWALDMSKEAILQRQLQANSQPLSDSLTQLHEFGQWIETEDPSDIDIYKKVLSLDLLSDAKIMSVIVQALVEAEEIESMNELISSFFTEHKAILIKLINGRENFEEQLLGGLERIVSNKYYEEKALLPKVVILLYNEDIISEEVILSFYKKCSSRFVDKKRCKELRRLVKPVLTWLEEADEESDEE</sequence>
<dbReference type="SUPFAM" id="SSF100966">
    <property type="entry name" value="Translation initiation factor 2 beta, aIF2beta, N-terminal domain"/>
    <property type="match status" value="1"/>
</dbReference>
<dbReference type="GO" id="GO:0001732">
    <property type="term" value="P:formation of cytoplasmic translation initiation complex"/>
    <property type="evidence" value="ECO:0007669"/>
    <property type="project" value="TreeGrafter"/>
</dbReference>
<dbReference type="EMBL" id="LXPE01000001">
    <property type="protein sequence ID" value="OBA29128.1"/>
    <property type="molecule type" value="Genomic_DNA"/>
</dbReference>
<dbReference type="InterPro" id="IPR045196">
    <property type="entry name" value="IF2/IF5"/>
</dbReference>
<dbReference type="GO" id="GO:0005829">
    <property type="term" value="C:cytosol"/>
    <property type="evidence" value="ECO:0007669"/>
    <property type="project" value="TreeGrafter"/>
</dbReference>
<evidence type="ECO:0000256" key="2">
    <source>
        <dbReference type="ARBA" id="ARBA00022540"/>
    </source>
</evidence>